<gene>
    <name evidence="1" type="ORF">Cfor_11213</name>
</gene>
<protein>
    <submittedName>
        <fullName evidence="1">Uncharacterized protein</fullName>
    </submittedName>
</protein>
<reference evidence="2" key="1">
    <citation type="submission" date="2020-01" db="EMBL/GenBank/DDBJ databases">
        <title>Draft genome sequence of the Termite Coptotermes fromosanus.</title>
        <authorList>
            <person name="Itakura S."/>
            <person name="Yosikawa Y."/>
            <person name="Umezawa K."/>
        </authorList>
    </citation>
    <scope>NUCLEOTIDE SEQUENCE [LARGE SCALE GENOMIC DNA]</scope>
</reference>
<organism evidence="1 2">
    <name type="scientific">Coptotermes formosanus</name>
    <name type="common">Formosan subterranean termite</name>
    <dbReference type="NCBI Taxonomy" id="36987"/>
    <lineage>
        <taxon>Eukaryota</taxon>
        <taxon>Metazoa</taxon>
        <taxon>Ecdysozoa</taxon>
        <taxon>Arthropoda</taxon>
        <taxon>Hexapoda</taxon>
        <taxon>Insecta</taxon>
        <taxon>Pterygota</taxon>
        <taxon>Neoptera</taxon>
        <taxon>Polyneoptera</taxon>
        <taxon>Dictyoptera</taxon>
        <taxon>Blattodea</taxon>
        <taxon>Blattoidea</taxon>
        <taxon>Termitoidae</taxon>
        <taxon>Rhinotermitidae</taxon>
        <taxon>Coptotermes</taxon>
    </lineage>
</organism>
<name>A0A6L2Q0R9_COPFO</name>
<sequence>AVVSGEESNYSHPPPTIFSVQILVLPKFQDWTQGSSHCFHRRHSTYCNNKADGHARRELAEMFPAISGPLEQVCMCRRAVLQG</sequence>
<comment type="caution">
    <text evidence="1">The sequence shown here is derived from an EMBL/GenBank/DDBJ whole genome shotgun (WGS) entry which is preliminary data.</text>
</comment>
<feature type="non-terminal residue" evidence="1">
    <location>
        <position position="1"/>
    </location>
</feature>
<accession>A0A6L2Q0R9</accession>
<dbReference type="AlphaFoldDB" id="A0A6L2Q0R9"/>
<keyword evidence="2" id="KW-1185">Reference proteome</keyword>
<dbReference type="EMBL" id="BLKM01000783">
    <property type="protein sequence ID" value="GFG38471.1"/>
    <property type="molecule type" value="Genomic_DNA"/>
</dbReference>
<dbReference type="Proteomes" id="UP000502823">
    <property type="component" value="Unassembled WGS sequence"/>
</dbReference>
<proteinExistence type="predicted"/>
<evidence type="ECO:0000313" key="1">
    <source>
        <dbReference type="EMBL" id="GFG38471.1"/>
    </source>
</evidence>
<dbReference type="InParanoid" id="A0A6L2Q0R9"/>
<evidence type="ECO:0000313" key="2">
    <source>
        <dbReference type="Proteomes" id="UP000502823"/>
    </source>
</evidence>